<comment type="catalytic activity">
    <reaction evidence="6">
        <text>hydrogencarbonate + H(+) = CO2 + H2O</text>
        <dbReference type="Rhea" id="RHEA:10748"/>
        <dbReference type="ChEBI" id="CHEBI:15377"/>
        <dbReference type="ChEBI" id="CHEBI:15378"/>
        <dbReference type="ChEBI" id="CHEBI:16526"/>
        <dbReference type="ChEBI" id="CHEBI:17544"/>
        <dbReference type="EC" id="4.2.1.1"/>
    </reaction>
</comment>
<evidence type="ECO:0000256" key="6">
    <source>
        <dbReference type="ARBA" id="ARBA00048348"/>
    </source>
</evidence>
<dbReference type="EC" id="4.2.1.1" evidence="2"/>
<dbReference type="PANTHER" id="PTHR18952">
    <property type="entry name" value="CARBONIC ANHYDRASE"/>
    <property type="match status" value="1"/>
</dbReference>
<dbReference type="GO" id="GO:0008270">
    <property type="term" value="F:zinc ion binding"/>
    <property type="evidence" value="ECO:0007669"/>
    <property type="project" value="InterPro"/>
</dbReference>
<dbReference type="SMART" id="SM01057">
    <property type="entry name" value="Carb_anhydrase"/>
    <property type="match status" value="1"/>
</dbReference>
<keyword evidence="3" id="KW-0479">Metal-binding</keyword>
<feature type="signal peptide" evidence="7">
    <location>
        <begin position="1"/>
        <end position="24"/>
    </location>
</feature>
<gene>
    <name evidence="9" type="primary">CAH3</name>
</gene>
<dbReference type="InterPro" id="IPR001148">
    <property type="entry name" value="CA_dom"/>
</dbReference>
<evidence type="ECO:0000256" key="7">
    <source>
        <dbReference type="SAM" id="SignalP"/>
    </source>
</evidence>
<evidence type="ECO:0000313" key="9">
    <source>
        <dbReference type="EMBL" id="ACO10795.1"/>
    </source>
</evidence>
<feature type="chain" id="PRO_5002907345" description="carbonic anhydrase" evidence="7">
    <location>
        <begin position="25"/>
        <end position="285"/>
    </location>
</feature>
<evidence type="ECO:0000256" key="5">
    <source>
        <dbReference type="ARBA" id="ARBA00023239"/>
    </source>
</evidence>
<reference evidence="9" key="1">
    <citation type="submission" date="2009-03" db="EMBL/GenBank/DDBJ databases">
        <title>Caligus rogercresseyi ESTs and full-length cDNAs.</title>
        <authorList>
            <person name="Yasuike M."/>
            <person name="von Schalburg K."/>
            <person name="Cooper G."/>
            <person name="Leong J."/>
            <person name="Jones S.R.M."/>
            <person name="Koop B.F."/>
        </authorList>
    </citation>
    <scope>NUCLEOTIDE SEQUENCE</scope>
    <source>
        <tissue evidence="9">Whole body</tissue>
    </source>
</reference>
<sequence>MTKSPSRLVATIVLLSAAFNVASSVAPNKAYWDYFDVLRICNSGTNQSPINIIERDTELATTPSKIVFVGYENPLDFEMKNDGTTAKFSLKNPSGAPTITAPHLKGDTFKFAQFHFHWGGENKVGSEHLLSGIASPIEVHLVHFNTKYGSTIEDALAMKGVNDNLAVLGVFFDIIPCSVTAFDSFINKLSTIVDKGSKTDVTGLKLVDLLPLDTETFFSYDGSLTTPRCQEIVSWTVFKHKNFLAQSQLEEFRKLKNSLKMPLVNNYRSVTALNKRKVKMYQNSA</sequence>
<accession>C1BP42</accession>
<dbReference type="GO" id="GO:0004089">
    <property type="term" value="F:carbonate dehydratase activity"/>
    <property type="evidence" value="ECO:0007669"/>
    <property type="project" value="UniProtKB-EC"/>
</dbReference>
<dbReference type="PROSITE" id="PS51144">
    <property type="entry name" value="ALPHA_CA_2"/>
    <property type="match status" value="1"/>
</dbReference>
<dbReference type="InterPro" id="IPR036398">
    <property type="entry name" value="CA_dom_sf"/>
</dbReference>
<comment type="similarity">
    <text evidence="1">Belongs to the alpha-carbonic anhydrase family.</text>
</comment>
<dbReference type="EMBL" id="BT076371">
    <property type="protein sequence ID" value="ACO10795.1"/>
    <property type="molecule type" value="mRNA"/>
</dbReference>
<dbReference type="SUPFAM" id="SSF51069">
    <property type="entry name" value="Carbonic anhydrase"/>
    <property type="match status" value="1"/>
</dbReference>
<name>C1BP42_CALRO</name>
<dbReference type="AlphaFoldDB" id="C1BP42"/>
<proteinExistence type="evidence at transcript level"/>
<evidence type="ECO:0000256" key="1">
    <source>
        <dbReference type="ARBA" id="ARBA00010718"/>
    </source>
</evidence>
<evidence type="ECO:0000259" key="8">
    <source>
        <dbReference type="PROSITE" id="PS51144"/>
    </source>
</evidence>
<dbReference type="Gene3D" id="3.10.200.10">
    <property type="entry name" value="Alpha carbonic anhydrase"/>
    <property type="match status" value="1"/>
</dbReference>
<dbReference type="Pfam" id="PF00194">
    <property type="entry name" value="Carb_anhydrase"/>
    <property type="match status" value="1"/>
</dbReference>
<protein>
    <recommendedName>
        <fullName evidence="2">carbonic anhydrase</fullName>
        <ecNumber evidence="2">4.2.1.1</ecNumber>
    </recommendedName>
</protein>
<keyword evidence="7" id="KW-0732">Signal</keyword>
<keyword evidence="5" id="KW-0456">Lyase</keyword>
<evidence type="ECO:0000256" key="4">
    <source>
        <dbReference type="ARBA" id="ARBA00022833"/>
    </source>
</evidence>
<feature type="domain" description="Alpha-carbonic anhydrase" evidence="8">
    <location>
        <begin position="17"/>
        <end position="282"/>
    </location>
</feature>
<evidence type="ECO:0000256" key="3">
    <source>
        <dbReference type="ARBA" id="ARBA00022723"/>
    </source>
</evidence>
<dbReference type="InterPro" id="IPR023561">
    <property type="entry name" value="Carbonic_anhydrase_a-class"/>
</dbReference>
<dbReference type="CDD" id="cd00326">
    <property type="entry name" value="alpha_CA"/>
    <property type="match status" value="1"/>
</dbReference>
<evidence type="ECO:0000256" key="2">
    <source>
        <dbReference type="ARBA" id="ARBA00012925"/>
    </source>
</evidence>
<keyword evidence="4" id="KW-0862">Zinc</keyword>
<dbReference type="PANTHER" id="PTHR18952:SF265">
    <property type="entry name" value="CARBONIC ANHYDRASE"/>
    <property type="match status" value="1"/>
</dbReference>
<dbReference type="GO" id="GO:0005886">
    <property type="term" value="C:plasma membrane"/>
    <property type="evidence" value="ECO:0007669"/>
    <property type="project" value="TreeGrafter"/>
</dbReference>
<organism evidence="9">
    <name type="scientific">Caligus rogercresseyi</name>
    <name type="common">Sea louse</name>
    <dbReference type="NCBI Taxonomy" id="217165"/>
    <lineage>
        <taxon>Eukaryota</taxon>
        <taxon>Metazoa</taxon>
        <taxon>Ecdysozoa</taxon>
        <taxon>Arthropoda</taxon>
        <taxon>Crustacea</taxon>
        <taxon>Multicrustacea</taxon>
        <taxon>Hexanauplia</taxon>
        <taxon>Copepoda</taxon>
        <taxon>Siphonostomatoida</taxon>
        <taxon>Caligidae</taxon>
        <taxon>Caligus</taxon>
    </lineage>
</organism>